<organism evidence="3 4">
    <name type="scientific">Candidatus Sungbacteria bacterium RIFCSPLOWO2_01_FULL_59_16</name>
    <dbReference type="NCBI Taxonomy" id="1802280"/>
    <lineage>
        <taxon>Bacteria</taxon>
        <taxon>Candidatus Sungiibacteriota</taxon>
    </lineage>
</organism>
<comment type="caution">
    <text evidence="3">The sequence shown here is derived from an EMBL/GenBank/DDBJ whole genome shotgun (WGS) entry which is preliminary data.</text>
</comment>
<dbReference type="PIRSF" id="PIRSF018297">
    <property type="entry name" value="Doc"/>
    <property type="match status" value="1"/>
</dbReference>
<dbReference type="EMBL" id="MHQS01000002">
    <property type="protein sequence ID" value="OHA09482.1"/>
    <property type="molecule type" value="Genomic_DNA"/>
</dbReference>
<dbReference type="AlphaFoldDB" id="A0A1G2LF81"/>
<dbReference type="PROSITE" id="PS51459">
    <property type="entry name" value="FIDO"/>
    <property type="match status" value="1"/>
</dbReference>
<dbReference type="InterPro" id="IPR006440">
    <property type="entry name" value="Doc"/>
</dbReference>
<dbReference type="Proteomes" id="UP000176705">
    <property type="component" value="Unassembled WGS sequence"/>
</dbReference>
<evidence type="ECO:0000256" key="1">
    <source>
        <dbReference type="SAM" id="MobiDB-lite"/>
    </source>
</evidence>
<dbReference type="InterPro" id="IPR053737">
    <property type="entry name" value="Type_II_TA_Toxin"/>
</dbReference>
<dbReference type="NCBIfam" id="TIGR01550">
    <property type="entry name" value="DOC_P1"/>
    <property type="match status" value="1"/>
</dbReference>
<dbReference type="PANTHER" id="PTHR39426:SF1">
    <property type="entry name" value="HOMOLOGY TO DEATH-ON-CURING PROTEIN OF PHAGE P1"/>
    <property type="match status" value="1"/>
</dbReference>
<name>A0A1G2LF81_9BACT</name>
<gene>
    <name evidence="3" type="ORF">A3B37_02150</name>
</gene>
<feature type="domain" description="Fido" evidence="2">
    <location>
        <begin position="15"/>
        <end position="133"/>
    </location>
</feature>
<evidence type="ECO:0000313" key="3">
    <source>
        <dbReference type="EMBL" id="OHA09482.1"/>
    </source>
</evidence>
<feature type="compositionally biased region" description="Basic residues" evidence="1">
    <location>
        <begin position="133"/>
        <end position="145"/>
    </location>
</feature>
<dbReference type="Gene3D" id="1.20.120.1870">
    <property type="entry name" value="Fic/DOC protein, Fido domain"/>
    <property type="match status" value="1"/>
</dbReference>
<accession>A0A1G2LF81</accession>
<evidence type="ECO:0000259" key="2">
    <source>
        <dbReference type="PROSITE" id="PS51459"/>
    </source>
</evidence>
<dbReference type="GO" id="GO:0016301">
    <property type="term" value="F:kinase activity"/>
    <property type="evidence" value="ECO:0007669"/>
    <property type="project" value="InterPro"/>
</dbReference>
<dbReference type="PANTHER" id="PTHR39426">
    <property type="entry name" value="HOMOLOGY TO DEATH-ON-CURING PROTEIN OF PHAGE P1"/>
    <property type="match status" value="1"/>
</dbReference>
<protein>
    <recommendedName>
        <fullName evidence="2">Fido domain-containing protein</fullName>
    </recommendedName>
</protein>
<reference evidence="3 4" key="1">
    <citation type="journal article" date="2016" name="Nat. Commun.">
        <title>Thousands of microbial genomes shed light on interconnected biogeochemical processes in an aquifer system.</title>
        <authorList>
            <person name="Anantharaman K."/>
            <person name="Brown C.T."/>
            <person name="Hug L.A."/>
            <person name="Sharon I."/>
            <person name="Castelle C.J."/>
            <person name="Probst A.J."/>
            <person name="Thomas B.C."/>
            <person name="Singh A."/>
            <person name="Wilkins M.J."/>
            <person name="Karaoz U."/>
            <person name="Brodie E.L."/>
            <person name="Williams K.H."/>
            <person name="Hubbard S.S."/>
            <person name="Banfield J.F."/>
        </authorList>
    </citation>
    <scope>NUCLEOTIDE SEQUENCE [LARGE SCALE GENOMIC DNA]</scope>
</reference>
<dbReference type="Pfam" id="PF02661">
    <property type="entry name" value="Fic"/>
    <property type="match status" value="1"/>
</dbReference>
<dbReference type="InterPro" id="IPR003812">
    <property type="entry name" value="Fido"/>
</dbReference>
<dbReference type="STRING" id="1802280.A3B37_02150"/>
<evidence type="ECO:0000313" key="4">
    <source>
        <dbReference type="Proteomes" id="UP000176705"/>
    </source>
</evidence>
<feature type="region of interest" description="Disordered" evidence="1">
    <location>
        <begin position="133"/>
        <end position="154"/>
    </location>
</feature>
<sequence>MKRSPASNLGSVKYLTAQDILILHVRAIDETGGLHGVREVALLASAAERPKMRFGRKELYPGVFGKAAAYFDSVARHHVFVDGNKRTAVLAAARFLFLNGDELTAANGEVEKFALAVATGKIDMSKSARWFRRHTKKSKRGRPRVRPQAVSGRP</sequence>
<proteinExistence type="predicted"/>